<accession>A0A4R3MBT9</accession>
<dbReference type="Proteomes" id="UP000295525">
    <property type="component" value="Unassembled WGS sequence"/>
</dbReference>
<comment type="caution">
    <text evidence="2">The sequence shown here is derived from an EMBL/GenBank/DDBJ whole genome shotgun (WGS) entry which is preliminary data.</text>
</comment>
<name>A0A4R3MBT9_9BURK</name>
<dbReference type="EMBL" id="SMAJ01000001">
    <property type="protein sequence ID" value="TCT10826.1"/>
    <property type="molecule type" value="Genomic_DNA"/>
</dbReference>
<keyword evidence="3" id="KW-1185">Reference proteome</keyword>
<evidence type="ECO:0000256" key="1">
    <source>
        <dbReference type="SAM" id="MobiDB-lite"/>
    </source>
</evidence>
<feature type="region of interest" description="Disordered" evidence="1">
    <location>
        <begin position="48"/>
        <end position="76"/>
    </location>
</feature>
<feature type="compositionally biased region" description="Polar residues" evidence="1">
    <location>
        <begin position="61"/>
        <end position="76"/>
    </location>
</feature>
<organism evidence="2 3">
    <name type="scientific">Paralcaligenes ureilyticus</name>
    <dbReference type="NCBI Taxonomy" id="627131"/>
    <lineage>
        <taxon>Bacteria</taxon>
        <taxon>Pseudomonadati</taxon>
        <taxon>Pseudomonadota</taxon>
        <taxon>Betaproteobacteria</taxon>
        <taxon>Burkholderiales</taxon>
        <taxon>Alcaligenaceae</taxon>
        <taxon>Paralcaligenes</taxon>
    </lineage>
</organism>
<sequence>MEDSTNHAKFCFADGRIELEGSEGFVAAQIIKLESLLSKLVEQLCKSGTPPDGGVEGASESPASINGKHTGSTSSVSDGKFVSYANVFALADNKTQIIKDVPGTTKAKKAVDVAMLLAFGNELRGIKPTSMDEIRANCTTHVCLDSSNFAAHMKSSAARQVYTISGKGVSQTITLTQPGKVKAKELADLLNK</sequence>
<evidence type="ECO:0000313" key="3">
    <source>
        <dbReference type="Proteomes" id="UP000295525"/>
    </source>
</evidence>
<dbReference type="OrthoDB" id="8449565at2"/>
<proteinExistence type="predicted"/>
<reference evidence="2 3" key="1">
    <citation type="submission" date="2019-03" db="EMBL/GenBank/DDBJ databases">
        <title>Genomic Encyclopedia of Type Strains, Phase IV (KMG-IV): sequencing the most valuable type-strain genomes for metagenomic binning, comparative biology and taxonomic classification.</title>
        <authorList>
            <person name="Goeker M."/>
        </authorList>
    </citation>
    <scope>NUCLEOTIDE SEQUENCE [LARGE SCALE GENOMIC DNA]</scope>
    <source>
        <strain evidence="2 3">DSM 24591</strain>
    </source>
</reference>
<dbReference type="AlphaFoldDB" id="A0A4R3MBT9"/>
<dbReference type="RefSeq" id="WP_132579267.1">
    <property type="nucleotide sequence ID" value="NZ_SMAJ01000001.1"/>
</dbReference>
<gene>
    <name evidence="2" type="ORF">EDC26_10145</name>
</gene>
<evidence type="ECO:0000313" key="2">
    <source>
        <dbReference type="EMBL" id="TCT10826.1"/>
    </source>
</evidence>
<protein>
    <submittedName>
        <fullName evidence="2">Uncharacterized protein</fullName>
    </submittedName>
</protein>